<dbReference type="InterPro" id="IPR018957">
    <property type="entry name" value="Znf_C3HC4_RING-type"/>
</dbReference>
<keyword evidence="3" id="KW-0862">Zinc</keyword>
<dbReference type="InterPro" id="IPR013083">
    <property type="entry name" value="Znf_RING/FYVE/PHD"/>
</dbReference>
<name>A0A6A5UUC0_9PLEO</name>
<evidence type="ECO:0000256" key="4">
    <source>
        <dbReference type="PROSITE-ProRule" id="PRU00175"/>
    </source>
</evidence>
<gene>
    <name evidence="6" type="ORF">BU23DRAFT_261862</name>
</gene>
<dbReference type="AlphaFoldDB" id="A0A6A5UUC0"/>
<proteinExistence type="predicted"/>
<feature type="domain" description="RING-type" evidence="5">
    <location>
        <begin position="28"/>
        <end position="77"/>
    </location>
</feature>
<dbReference type="InterPro" id="IPR001841">
    <property type="entry name" value="Znf_RING"/>
</dbReference>
<dbReference type="EMBL" id="ML976720">
    <property type="protein sequence ID" value="KAF1968415.1"/>
    <property type="molecule type" value="Genomic_DNA"/>
</dbReference>
<accession>A0A6A5UUC0</accession>
<evidence type="ECO:0000313" key="6">
    <source>
        <dbReference type="EMBL" id="KAF1968415.1"/>
    </source>
</evidence>
<dbReference type="Proteomes" id="UP000800036">
    <property type="component" value="Unassembled WGS sequence"/>
</dbReference>
<dbReference type="PROSITE" id="PS50089">
    <property type="entry name" value="ZF_RING_2"/>
    <property type="match status" value="1"/>
</dbReference>
<evidence type="ECO:0000256" key="1">
    <source>
        <dbReference type="ARBA" id="ARBA00022723"/>
    </source>
</evidence>
<evidence type="ECO:0000259" key="5">
    <source>
        <dbReference type="PROSITE" id="PS50089"/>
    </source>
</evidence>
<keyword evidence="2 4" id="KW-0863">Zinc-finger</keyword>
<dbReference type="OrthoDB" id="5396564at2759"/>
<keyword evidence="7" id="KW-1185">Reference proteome</keyword>
<dbReference type="GO" id="GO:0008270">
    <property type="term" value="F:zinc ion binding"/>
    <property type="evidence" value="ECO:0007669"/>
    <property type="project" value="UniProtKB-KW"/>
</dbReference>
<keyword evidence="1" id="KW-0479">Metal-binding</keyword>
<organism evidence="6 7">
    <name type="scientific">Bimuria novae-zelandiae CBS 107.79</name>
    <dbReference type="NCBI Taxonomy" id="1447943"/>
    <lineage>
        <taxon>Eukaryota</taxon>
        <taxon>Fungi</taxon>
        <taxon>Dikarya</taxon>
        <taxon>Ascomycota</taxon>
        <taxon>Pezizomycotina</taxon>
        <taxon>Dothideomycetes</taxon>
        <taxon>Pleosporomycetidae</taxon>
        <taxon>Pleosporales</taxon>
        <taxon>Massarineae</taxon>
        <taxon>Didymosphaeriaceae</taxon>
        <taxon>Bimuria</taxon>
    </lineage>
</organism>
<dbReference type="Pfam" id="PF00097">
    <property type="entry name" value="zf-C3HC4"/>
    <property type="match status" value="1"/>
</dbReference>
<dbReference type="Gene3D" id="3.30.40.10">
    <property type="entry name" value="Zinc/RING finger domain, C3HC4 (zinc finger)"/>
    <property type="match status" value="1"/>
</dbReference>
<dbReference type="CDD" id="cd16448">
    <property type="entry name" value="RING-H2"/>
    <property type="match status" value="1"/>
</dbReference>
<protein>
    <recommendedName>
        <fullName evidence="5">RING-type domain-containing protein</fullName>
    </recommendedName>
</protein>
<evidence type="ECO:0000256" key="3">
    <source>
        <dbReference type="ARBA" id="ARBA00022833"/>
    </source>
</evidence>
<reference evidence="6" key="1">
    <citation type="journal article" date="2020" name="Stud. Mycol.">
        <title>101 Dothideomycetes genomes: a test case for predicting lifestyles and emergence of pathogens.</title>
        <authorList>
            <person name="Haridas S."/>
            <person name="Albert R."/>
            <person name="Binder M."/>
            <person name="Bloem J."/>
            <person name="Labutti K."/>
            <person name="Salamov A."/>
            <person name="Andreopoulos B."/>
            <person name="Baker S."/>
            <person name="Barry K."/>
            <person name="Bills G."/>
            <person name="Bluhm B."/>
            <person name="Cannon C."/>
            <person name="Castanera R."/>
            <person name="Culley D."/>
            <person name="Daum C."/>
            <person name="Ezra D."/>
            <person name="Gonzalez J."/>
            <person name="Henrissat B."/>
            <person name="Kuo A."/>
            <person name="Liang C."/>
            <person name="Lipzen A."/>
            <person name="Lutzoni F."/>
            <person name="Magnuson J."/>
            <person name="Mondo S."/>
            <person name="Nolan M."/>
            <person name="Ohm R."/>
            <person name="Pangilinan J."/>
            <person name="Park H.-J."/>
            <person name="Ramirez L."/>
            <person name="Alfaro M."/>
            <person name="Sun H."/>
            <person name="Tritt A."/>
            <person name="Yoshinaga Y."/>
            <person name="Zwiers L.-H."/>
            <person name="Turgeon B."/>
            <person name="Goodwin S."/>
            <person name="Spatafora J."/>
            <person name="Crous P."/>
            <person name="Grigoriev I."/>
        </authorList>
    </citation>
    <scope>NUCLEOTIDE SEQUENCE</scope>
    <source>
        <strain evidence="6">CBS 107.79</strain>
    </source>
</reference>
<evidence type="ECO:0000313" key="7">
    <source>
        <dbReference type="Proteomes" id="UP000800036"/>
    </source>
</evidence>
<evidence type="ECO:0000256" key="2">
    <source>
        <dbReference type="ARBA" id="ARBA00022771"/>
    </source>
</evidence>
<sequence length="94" mass="10534">MRHQQALDYVEALEKISMLDPSSSCEKCPFCWGLYDGSDAEPEDTNDLSVCKTPCNHMFHSRCLVQVLEGSSTLCPVYFRDLSTQTAAQGRSRP</sequence>
<dbReference type="SUPFAM" id="SSF57850">
    <property type="entry name" value="RING/U-box"/>
    <property type="match status" value="1"/>
</dbReference>